<keyword evidence="7" id="KW-1185">Reference proteome</keyword>
<dbReference type="FunCoup" id="A0A066VJM2">
    <property type="interactions" value="510"/>
</dbReference>
<dbReference type="Gene3D" id="1.25.40.180">
    <property type="match status" value="1"/>
</dbReference>
<comment type="subcellular location">
    <subcellularLocation>
        <location evidence="1">Nucleus</location>
        <location evidence="1">Nucleolus</location>
    </subcellularLocation>
</comment>
<evidence type="ECO:0000259" key="5">
    <source>
        <dbReference type="PROSITE" id="PS51366"/>
    </source>
</evidence>
<evidence type="ECO:0000256" key="4">
    <source>
        <dbReference type="SAM" id="MobiDB-lite"/>
    </source>
</evidence>
<dbReference type="Pfam" id="PF02847">
    <property type="entry name" value="MA3"/>
    <property type="match status" value="1"/>
</dbReference>
<name>A0A066VJM2_TILAU</name>
<dbReference type="InterPro" id="IPR050781">
    <property type="entry name" value="CWC22_splicing_factor"/>
</dbReference>
<comment type="similarity">
    <text evidence="2">Belongs to the CWC22 family.</text>
</comment>
<dbReference type="PROSITE" id="PS51366">
    <property type="entry name" value="MI"/>
    <property type="match status" value="1"/>
</dbReference>
<dbReference type="OMA" id="CGNERNY"/>
<feature type="region of interest" description="Disordered" evidence="4">
    <location>
        <begin position="83"/>
        <end position="113"/>
    </location>
</feature>
<protein>
    <recommendedName>
        <fullName evidence="5">MI domain-containing protein</fullName>
    </recommendedName>
</protein>
<dbReference type="AlphaFoldDB" id="A0A066VJM2"/>
<dbReference type="PANTHER" id="PTHR18034">
    <property type="entry name" value="CELL CYCLE CONTROL PROTEIN CWF22-RELATED"/>
    <property type="match status" value="1"/>
</dbReference>
<reference evidence="6 7" key="1">
    <citation type="submission" date="2014-05" db="EMBL/GenBank/DDBJ databases">
        <title>Draft genome sequence of a rare smut relative, Tilletiaria anomala UBC 951.</title>
        <authorList>
            <consortium name="DOE Joint Genome Institute"/>
            <person name="Toome M."/>
            <person name="Kuo A."/>
            <person name="Henrissat B."/>
            <person name="Lipzen A."/>
            <person name="Tritt A."/>
            <person name="Yoshinaga Y."/>
            <person name="Zane M."/>
            <person name="Barry K."/>
            <person name="Grigoriev I.V."/>
            <person name="Spatafora J.W."/>
            <person name="Aimea M.C."/>
        </authorList>
    </citation>
    <scope>NUCLEOTIDE SEQUENCE [LARGE SCALE GENOMIC DNA]</scope>
    <source>
        <strain evidence="6 7">UBC 951</strain>
    </source>
</reference>
<dbReference type="GO" id="GO:0005730">
    <property type="term" value="C:nucleolus"/>
    <property type="evidence" value="ECO:0007669"/>
    <property type="project" value="UniProtKB-SubCell"/>
</dbReference>
<accession>A0A066VJM2</accession>
<comment type="caution">
    <text evidence="6">The sequence shown here is derived from an EMBL/GenBank/DDBJ whole genome shotgun (WGS) entry which is preliminary data.</text>
</comment>
<dbReference type="InterPro" id="IPR003890">
    <property type="entry name" value="MIF4G-like_typ-3"/>
</dbReference>
<sequence length="754" mass="81640">MFSDAEDEASDEEEDGADESDSSEEEDGDAVDDLDGLDDDDGSDEGAGFDLDEEEGGDEDENGIDTVYLQHFQLDSNVSASEVASSRVADGDEEEAPAIDDGGSSAVAGNQAAPQGRYIPPALRKAMEASAAQANAGADSLDDPATAGLRRQLKGLLNRMGEGNLETILTQLEGIYRFNSRAIVSETLTRLILDTITASTNLADTFVVLYAALIASLHKVIGVEFAAGFVQTLVDELLLNYDAAGRALDPYDDPQSKKALNLTSLLCELYNLQVVACPLVYDLIRHFAGAHTNSNKRAAGGITELSVELLLKIVKICGAQLRHDDPTSLRDIVDLIQQSATGTANKLSAPSTAEQSMSSRSRFMLERLADLKNAKGSASKSAAANNSAATESLNRMKKFLAGLGKKRTLRAHDLLRVTLRDLLDAERKGKWWLVGAAWTGHGDQEKDQATGVTAARPLSGSSVTAVVKERGDSEATETERTRQKLLGYARTHGMSTETRRSIFLVIMTSEDFVDAAQKLLELRLNEVQRRDIIRVLLQCLDMDEVYNPYYALIGWRLATDSHSTRFTMQYALWDFLRSIGESGVAGRSRAEAAAEHGADEDGEDVSERKLAHVARAYAWWIAKEALSLNILKTVDFTSLKPKGTLFLQLLLVNVFLSTQSAAPSLVTFVKSKDANSQPGAGDRKSLETCLLKGTAGNPDLARGLLYFLRKDLGKRDVKRILGKSAAKAASLRLTWALEVAEEILEVGASIDLAM</sequence>
<dbReference type="EMBL" id="JMSN01000111">
    <property type="protein sequence ID" value="KDN38929.1"/>
    <property type="molecule type" value="Genomic_DNA"/>
</dbReference>
<dbReference type="OrthoDB" id="361797at2759"/>
<keyword evidence="3" id="KW-0539">Nucleus</keyword>
<dbReference type="Pfam" id="PF02854">
    <property type="entry name" value="MIF4G"/>
    <property type="match status" value="1"/>
</dbReference>
<evidence type="ECO:0000256" key="2">
    <source>
        <dbReference type="ARBA" id="ARBA00006856"/>
    </source>
</evidence>
<organism evidence="6 7">
    <name type="scientific">Tilletiaria anomala (strain ATCC 24038 / CBS 436.72 / UBC 951)</name>
    <dbReference type="NCBI Taxonomy" id="1037660"/>
    <lineage>
        <taxon>Eukaryota</taxon>
        <taxon>Fungi</taxon>
        <taxon>Dikarya</taxon>
        <taxon>Basidiomycota</taxon>
        <taxon>Ustilaginomycotina</taxon>
        <taxon>Exobasidiomycetes</taxon>
        <taxon>Georgefischeriales</taxon>
        <taxon>Tilletiariaceae</taxon>
        <taxon>Tilletiaria</taxon>
    </lineage>
</organism>
<evidence type="ECO:0000256" key="1">
    <source>
        <dbReference type="ARBA" id="ARBA00004604"/>
    </source>
</evidence>
<dbReference type="InParanoid" id="A0A066VJM2"/>
<dbReference type="GO" id="GO:0042274">
    <property type="term" value="P:ribosomal small subunit biogenesis"/>
    <property type="evidence" value="ECO:0007669"/>
    <property type="project" value="TreeGrafter"/>
</dbReference>
<evidence type="ECO:0000313" key="6">
    <source>
        <dbReference type="EMBL" id="KDN38929.1"/>
    </source>
</evidence>
<dbReference type="STRING" id="1037660.A0A066VJM2"/>
<feature type="compositionally biased region" description="Acidic residues" evidence="4">
    <location>
        <begin position="1"/>
        <end position="44"/>
    </location>
</feature>
<dbReference type="InterPro" id="IPR003891">
    <property type="entry name" value="Initiation_fac_eIF4g_MI"/>
</dbReference>
<dbReference type="GO" id="GO:0003723">
    <property type="term" value="F:RNA binding"/>
    <property type="evidence" value="ECO:0007669"/>
    <property type="project" value="InterPro"/>
</dbReference>
<dbReference type="SMART" id="SM00543">
    <property type="entry name" value="MIF4G"/>
    <property type="match status" value="1"/>
</dbReference>
<dbReference type="SMART" id="SM00544">
    <property type="entry name" value="MA3"/>
    <property type="match status" value="1"/>
</dbReference>
<dbReference type="HOGENOM" id="CLU_006786_4_0_1"/>
<dbReference type="GeneID" id="25262664"/>
<dbReference type="RefSeq" id="XP_013240867.1">
    <property type="nucleotide sequence ID" value="XM_013385413.1"/>
</dbReference>
<feature type="domain" description="MI" evidence="5">
    <location>
        <begin position="497"/>
        <end position="636"/>
    </location>
</feature>
<feature type="compositionally biased region" description="Acidic residues" evidence="4">
    <location>
        <begin position="50"/>
        <end position="63"/>
    </location>
</feature>
<dbReference type="InterPro" id="IPR016024">
    <property type="entry name" value="ARM-type_fold"/>
</dbReference>
<evidence type="ECO:0000313" key="7">
    <source>
        <dbReference type="Proteomes" id="UP000027361"/>
    </source>
</evidence>
<feature type="region of interest" description="Disordered" evidence="4">
    <location>
        <begin position="1"/>
        <end position="67"/>
    </location>
</feature>
<evidence type="ECO:0000256" key="3">
    <source>
        <dbReference type="ARBA" id="ARBA00023242"/>
    </source>
</evidence>
<dbReference type="PANTHER" id="PTHR18034:SF4">
    <property type="entry name" value="NUCLEOLAR MIF4G DOMAIN-CONTAINING PROTEIN 1"/>
    <property type="match status" value="1"/>
</dbReference>
<dbReference type="Proteomes" id="UP000027361">
    <property type="component" value="Unassembled WGS sequence"/>
</dbReference>
<dbReference type="SUPFAM" id="SSF48371">
    <property type="entry name" value="ARM repeat"/>
    <property type="match status" value="1"/>
</dbReference>
<gene>
    <name evidence="6" type="ORF">K437DRAFT_228310</name>
</gene>
<proteinExistence type="inferred from homology"/>